<gene>
    <name evidence="3" type="ORF">C8A01DRAFT_47292</name>
</gene>
<evidence type="ECO:0000256" key="2">
    <source>
        <dbReference type="SAM" id="MobiDB-lite"/>
    </source>
</evidence>
<name>A0AAN6SQD2_9PEZI</name>
<evidence type="ECO:0000313" key="4">
    <source>
        <dbReference type="Proteomes" id="UP001303115"/>
    </source>
</evidence>
<feature type="region of interest" description="Disordered" evidence="2">
    <location>
        <begin position="135"/>
        <end position="160"/>
    </location>
</feature>
<dbReference type="PANTHER" id="PTHR37540">
    <property type="entry name" value="TRANSCRIPTION FACTOR (ACR-2), PUTATIVE-RELATED-RELATED"/>
    <property type="match status" value="1"/>
</dbReference>
<keyword evidence="1" id="KW-0539">Nucleus</keyword>
<feature type="compositionally biased region" description="Polar residues" evidence="2">
    <location>
        <begin position="413"/>
        <end position="424"/>
    </location>
</feature>
<reference evidence="4" key="1">
    <citation type="journal article" date="2023" name="Mol. Phylogenet. Evol.">
        <title>Genome-scale phylogeny and comparative genomics of the fungal order Sordariales.</title>
        <authorList>
            <person name="Hensen N."/>
            <person name="Bonometti L."/>
            <person name="Westerberg I."/>
            <person name="Brannstrom I.O."/>
            <person name="Guillou S."/>
            <person name="Cros-Aarteil S."/>
            <person name="Calhoun S."/>
            <person name="Haridas S."/>
            <person name="Kuo A."/>
            <person name="Mondo S."/>
            <person name="Pangilinan J."/>
            <person name="Riley R."/>
            <person name="LaButti K."/>
            <person name="Andreopoulos B."/>
            <person name="Lipzen A."/>
            <person name="Chen C."/>
            <person name="Yan M."/>
            <person name="Daum C."/>
            <person name="Ng V."/>
            <person name="Clum A."/>
            <person name="Steindorff A."/>
            <person name="Ohm R.A."/>
            <person name="Martin F."/>
            <person name="Silar P."/>
            <person name="Natvig D.O."/>
            <person name="Lalanne C."/>
            <person name="Gautier V."/>
            <person name="Ament-Velasquez S.L."/>
            <person name="Kruys A."/>
            <person name="Hutchinson M.I."/>
            <person name="Powell A.J."/>
            <person name="Barry K."/>
            <person name="Miller A.N."/>
            <person name="Grigoriev I.V."/>
            <person name="Debuchy R."/>
            <person name="Gladieux P."/>
            <person name="Hiltunen Thoren M."/>
            <person name="Johannesson H."/>
        </authorList>
    </citation>
    <scope>NUCLEOTIDE SEQUENCE [LARGE SCALE GENOMIC DNA]</scope>
    <source>
        <strain evidence="4">CBS 284.82</strain>
    </source>
</reference>
<feature type="region of interest" description="Disordered" evidence="2">
    <location>
        <begin position="31"/>
        <end position="121"/>
    </location>
</feature>
<feature type="region of interest" description="Disordered" evidence="2">
    <location>
        <begin position="405"/>
        <end position="430"/>
    </location>
</feature>
<comment type="caution">
    <text evidence="3">The sequence shown here is derived from an EMBL/GenBank/DDBJ whole genome shotgun (WGS) entry which is preliminary data.</text>
</comment>
<protein>
    <submittedName>
        <fullName evidence="3">Uncharacterized protein</fullName>
    </submittedName>
</protein>
<dbReference type="EMBL" id="MU854407">
    <property type="protein sequence ID" value="KAK4039214.1"/>
    <property type="molecule type" value="Genomic_DNA"/>
</dbReference>
<dbReference type="InterPro" id="IPR021858">
    <property type="entry name" value="Fun_TF"/>
</dbReference>
<feature type="compositionally biased region" description="Basic residues" evidence="2">
    <location>
        <begin position="90"/>
        <end position="101"/>
    </location>
</feature>
<evidence type="ECO:0000256" key="1">
    <source>
        <dbReference type="ARBA" id="ARBA00023242"/>
    </source>
</evidence>
<accession>A0AAN6SQD2</accession>
<organism evidence="3 4">
    <name type="scientific">Parachaetomium inaequale</name>
    <dbReference type="NCBI Taxonomy" id="2588326"/>
    <lineage>
        <taxon>Eukaryota</taxon>
        <taxon>Fungi</taxon>
        <taxon>Dikarya</taxon>
        <taxon>Ascomycota</taxon>
        <taxon>Pezizomycotina</taxon>
        <taxon>Sordariomycetes</taxon>
        <taxon>Sordariomycetidae</taxon>
        <taxon>Sordariales</taxon>
        <taxon>Chaetomiaceae</taxon>
        <taxon>Parachaetomium</taxon>
    </lineage>
</organism>
<evidence type="ECO:0000313" key="3">
    <source>
        <dbReference type="EMBL" id="KAK4039214.1"/>
    </source>
</evidence>
<proteinExistence type="predicted"/>
<dbReference type="PANTHER" id="PTHR37540:SF5">
    <property type="entry name" value="TRANSCRIPTION FACTOR DOMAIN-CONTAINING PROTEIN"/>
    <property type="match status" value="1"/>
</dbReference>
<sequence length="531" mass="57716">MDHFNATIKDGKLVKTRRGLQVSRQKFNGLSFVNASPHDTAVGPGPSGVTGAPGTQHEIKFVEEGSESQSEGAPWKDVGHSEPSGAAQGPKRRRRPARRGKSPATPRAGTPSRPSPAPFEERSFQLGHPIASQDMLQINPSPDRPATGPPGGARSEPESLLSDEDWALFSQYFDSTPRSMYPYEDILTYNPSRGADFHSMVRGDMAALHCVLMCGSIAEALNTKTEPKDLAYYISKTCAILNQKLSQQQAADAVTLHCIAKLACVGCYAGRLDHWQLHMCGLRKVVDLNGGLAGLPPWLLAEIYKADLRGATALVSNAYLPFTRQYSPVSGVVPPEVREQISSSISALLNPLHIHPEVIDSLVSLATLTSAIRLARQSPGTVAFDPHPFTEEWQALNYALLTRPGPLRETQSDPDSTNPYSTEASDPMGSPAETYMSNHRLLPSIPITPSQGEGGGGSLEPALRIAALLHLKELLPDWPRNLGGYAVLLSLLRHHLIELIHTHRYGRTSTHTARRTRREEEPTTTSLSTPS</sequence>
<dbReference type="Pfam" id="PF11951">
    <property type="entry name" value="Fungal_trans_2"/>
    <property type="match status" value="1"/>
</dbReference>
<dbReference type="Proteomes" id="UP001303115">
    <property type="component" value="Unassembled WGS sequence"/>
</dbReference>
<keyword evidence="4" id="KW-1185">Reference proteome</keyword>
<feature type="region of interest" description="Disordered" evidence="2">
    <location>
        <begin position="506"/>
        <end position="531"/>
    </location>
</feature>
<dbReference type="AlphaFoldDB" id="A0AAN6SQD2"/>
<feature type="compositionally biased region" description="Basic residues" evidence="2">
    <location>
        <begin position="506"/>
        <end position="516"/>
    </location>
</feature>